<name>A0A192H5C1_9LACO</name>
<dbReference type="Proteomes" id="UP000078582">
    <property type="component" value="Chromosome"/>
</dbReference>
<gene>
    <name evidence="1" type="ORF">AYR53_10610</name>
</gene>
<evidence type="ECO:0000313" key="1">
    <source>
        <dbReference type="EMBL" id="ANK63176.1"/>
    </source>
</evidence>
<protein>
    <submittedName>
        <fullName evidence="1">Uncharacterized protein</fullName>
    </submittedName>
</protein>
<dbReference type="AlphaFoldDB" id="A0A192H5C1"/>
<dbReference type="RefSeq" id="WP_068224915.1">
    <property type="nucleotide sequence ID" value="NZ_CP014623.1"/>
</dbReference>
<dbReference type="OrthoDB" id="2297534at2"/>
<accession>A0A192H5C1</accession>
<organism evidence="1 2">
    <name type="scientific">Loigolactobacillus backii</name>
    <dbReference type="NCBI Taxonomy" id="375175"/>
    <lineage>
        <taxon>Bacteria</taxon>
        <taxon>Bacillati</taxon>
        <taxon>Bacillota</taxon>
        <taxon>Bacilli</taxon>
        <taxon>Lactobacillales</taxon>
        <taxon>Lactobacillaceae</taxon>
        <taxon>Loigolactobacillus</taxon>
    </lineage>
</organism>
<reference evidence="1 2" key="1">
    <citation type="submission" date="2016-03" db="EMBL/GenBank/DDBJ databases">
        <title>Pediococcus and Lactobacillus from brewery environment - whole genome sequencing and assembly.</title>
        <authorList>
            <person name="Behr J."/>
            <person name="Geissler A.J."/>
            <person name="Vogel R.F."/>
        </authorList>
    </citation>
    <scope>NUCLEOTIDE SEQUENCE [LARGE SCALE GENOMIC DNA]</scope>
    <source>
        <strain evidence="1 2">TMW 1.1989</strain>
    </source>
</reference>
<keyword evidence="2" id="KW-1185">Reference proteome</keyword>
<evidence type="ECO:0000313" key="2">
    <source>
        <dbReference type="Proteomes" id="UP000078582"/>
    </source>
</evidence>
<dbReference type="EMBL" id="CP014873">
    <property type="protein sequence ID" value="ANK63176.1"/>
    <property type="molecule type" value="Genomic_DNA"/>
</dbReference>
<dbReference type="GeneID" id="42982710"/>
<proteinExistence type="predicted"/>
<sequence>MLRLAMALFALVLLVLAYYLHRHLTRTFLMHDLTQDKQLHDFVKRYRNYFGIVGGLTLISLLIPNLTLWVVLLILGCLLAAIFALSLANHL</sequence>
<dbReference type="KEGG" id="lbt:AYR52_05590"/>